<dbReference type="PATRIC" id="fig|1035195.3.peg.739"/>
<evidence type="ECO:0000313" key="4">
    <source>
        <dbReference type="Proteomes" id="UP000010445"/>
    </source>
</evidence>
<dbReference type="HOGENOM" id="CLU_2478041_0_0_11"/>
<proteinExistence type="predicted"/>
<feature type="compositionally biased region" description="Basic and acidic residues" evidence="1">
    <location>
        <begin position="1"/>
        <end position="18"/>
    </location>
</feature>
<dbReference type="AlphaFoldDB" id="L1MJ03"/>
<dbReference type="EMBL" id="AMEM01000013">
    <property type="protein sequence ID" value="EKX91222.1"/>
    <property type="molecule type" value="Genomic_DNA"/>
</dbReference>
<protein>
    <submittedName>
        <fullName evidence="3">Uncharacterized protein</fullName>
    </submittedName>
</protein>
<sequence length="87" mass="9663">MARYEKATSDKQEVEKGRPTRASNRRDHRAALQANKLRMGLATKAMCFGMEEPVVTPKHMRILVISLIIACVLLVATIGAAKIIQML</sequence>
<keyword evidence="2" id="KW-1133">Transmembrane helix</keyword>
<gene>
    <name evidence="3" type="ORF">HMPREF9997_00825</name>
</gene>
<feature type="transmembrane region" description="Helical" evidence="2">
    <location>
        <begin position="62"/>
        <end position="84"/>
    </location>
</feature>
<dbReference type="RefSeq" id="WP_006063068.1">
    <property type="nucleotide sequence ID" value="NZ_KB290828.1"/>
</dbReference>
<keyword evidence="2" id="KW-0812">Transmembrane</keyword>
<accession>L1MJ03</accession>
<evidence type="ECO:0000313" key="3">
    <source>
        <dbReference type="EMBL" id="EKX91222.1"/>
    </source>
</evidence>
<organism evidence="3 4">
    <name type="scientific">Corynebacterium durum F0235</name>
    <dbReference type="NCBI Taxonomy" id="1035195"/>
    <lineage>
        <taxon>Bacteria</taxon>
        <taxon>Bacillati</taxon>
        <taxon>Actinomycetota</taxon>
        <taxon>Actinomycetes</taxon>
        <taxon>Mycobacteriales</taxon>
        <taxon>Corynebacteriaceae</taxon>
        <taxon>Corynebacterium</taxon>
    </lineage>
</organism>
<comment type="caution">
    <text evidence="3">The sequence shown here is derived from an EMBL/GenBank/DDBJ whole genome shotgun (WGS) entry which is preliminary data.</text>
</comment>
<dbReference type="Proteomes" id="UP000010445">
    <property type="component" value="Unassembled WGS sequence"/>
</dbReference>
<evidence type="ECO:0000256" key="2">
    <source>
        <dbReference type="SAM" id="Phobius"/>
    </source>
</evidence>
<dbReference type="eggNOG" id="ENOG5032F0X">
    <property type="taxonomic scope" value="Bacteria"/>
</dbReference>
<name>L1MJ03_9CORY</name>
<dbReference type="STRING" id="1035195.HMPREF9997_00825"/>
<keyword evidence="2" id="KW-0472">Membrane</keyword>
<evidence type="ECO:0000256" key="1">
    <source>
        <dbReference type="SAM" id="MobiDB-lite"/>
    </source>
</evidence>
<reference evidence="3 4" key="1">
    <citation type="submission" date="2012-05" db="EMBL/GenBank/DDBJ databases">
        <authorList>
            <person name="Weinstock G."/>
            <person name="Sodergren E."/>
            <person name="Lobos E.A."/>
            <person name="Fulton L."/>
            <person name="Fulton R."/>
            <person name="Courtney L."/>
            <person name="Fronick C."/>
            <person name="O'Laughlin M."/>
            <person name="Godfrey J."/>
            <person name="Wilson R.M."/>
            <person name="Miner T."/>
            <person name="Farmer C."/>
            <person name="Delehaunty K."/>
            <person name="Cordes M."/>
            <person name="Minx P."/>
            <person name="Tomlinson C."/>
            <person name="Chen J."/>
            <person name="Wollam A."/>
            <person name="Pepin K.H."/>
            <person name="Bhonagiri V."/>
            <person name="Zhang X."/>
            <person name="Suruliraj S."/>
            <person name="Warren W."/>
            <person name="Mitreva M."/>
            <person name="Mardis E.R."/>
            <person name="Wilson R.K."/>
        </authorList>
    </citation>
    <scope>NUCLEOTIDE SEQUENCE [LARGE SCALE GENOMIC DNA]</scope>
    <source>
        <strain evidence="3 4">F0235</strain>
    </source>
</reference>
<feature type="region of interest" description="Disordered" evidence="1">
    <location>
        <begin position="1"/>
        <end position="29"/>
    </location>
</feature>
<keyword evidence="4" id="KW-1185">Reference proteome</keyword>